<feature type="region of interest" description="Disordered" evidence="1">
    <location>
        <begin position="280"/>
        <end position="435"/>
    </location>
</feature>
<feature type="compositionally biased region" description="Basic and acidic residues" evidence="1">
    <location>
        <begin position="32"/>
        <end position="47"/>
    </location>
</feature>
<dbReference type="RefSeq" id="WP_133985325.1">
    <property type="nucleotide sequence ID" value="NZ_SOCE01000003.1"/>
</dbReference>
<dbReference type="Proteomes" id="UP000295151">
    <property type="component" value="Unassembled WGS sequence"/>
</dbReference>
<evidence type="ECO:0000256" key="1">
    <source>
        <dbReference type="SAM" id="MobiDB-lite"/>
    </source>
</evidence>
<gene>
    <name evidence="2" type="ORF">EV138_7405</name>
</gene>
<feature type="compositionally biased region" description="Low complexity" evidence="1">
    <location>
        <begin position="356"/>
        <end position="365"/>
    </location>
</feature>
<dbReference type="EMBL" id="SOCE01000003">
    <property type="protein sequence ID" value="TDU82511.1"/>
    <property type="molecule type" value="Genomic_DNA"/>
</dbReference>
<organism evidence="2 3">
    <name type="scientific">Kribbella voronezhensis</name>
    <dbReference type="NCBI Taxonomy" id="2512212"/>
    <lineage>
        <taxon>Bacteria</taxon>
        <taxon>Bacillati</taxon>
        <taxon>Actinomycetota</taxon>
        <taxon>Actinomycetes</taxon>
        <taxon>Propionibacteriales</taxon>
        <taxon>Kribbellaceae</taxon>
        <taxon>Kribbella</taxon>
    </lineage>
</organism>
<keyword evidence="3" id="KW-1185">Reference proteome</keyword>
<reference evidence="2 3" key="1">
    <citation type="submission" date="2019-03" db="EMBL/GenBank/DDBJ databases">
        <title>Genomic Encyclopedia of Type Strains, Phase III (KMG-III): the genomes of soil and plant-associated and newly described type strains.</title>
        <authorList>
            <person name="Whitman W."/>
        </authorList>
    </citation>
    <scope>NUCLEOTIDE SEQUENCE [LARGE SCALE GENOMIC DNA]</scope>
    <source>
        <strain evidence="2 3">VKM Ac-2575</strain>
    </source>
</reference>
<accession>A0A4R7STJ2</accession>
<feature type="compositionally biased region" description="Low complexity" evidence="1">
    <location>
        <begin position="416"/>
        <end position="435"/>
    </location>
</feature>
<evidence type="ECO:0000313" key="2">
    <source>
        <dbReference type="EMBL" id="TDU82511.1"/>
    </source>
</evidence>
<dbReference type="OrthoDB" id="3824163at2"/>
<name>A0A4R7STJ2_9ACTN</name>
<dbReference type="AlphaFoldDB" id="A0A4R7STJ2"/>
<proteinExistence type="predicted"/>
<feature type="compositionally biased region" description="Low complexity" evidence="1">
    <location>
        <begin position="388"/>
        <end position="401"/>
    </location>
</feature>
<evidence type="ECO:0000313" key="3">
    <source>
        <dbReference type="Proteomes" id="UP000295151"/>
    </source>
</evidence>
<feature type="compositionally biased region" description="Polar residues" evidence="1">
    <location>
        <begin position="316"/>
        <end position="326"/>
    </location>
</feature>
<protein>
    <submittedName>
        <fullName evidence="2">Uncharacterized protein</fullName>
    </submittedName>
</protein>
<feature type="region of interest" description="Disordered" evidence="1">
    <location>
        <begin position="32"/>
        <end position="55"/>
    </location>
</feature>
<comment type="caution">
    <text evidence="2">The sequence shown here is derived from an EMBL/GenBank/DDBJ whole genome shotgun (WGS) entry which is preliminary data.</text>
</comment>
<sequence>MADGEGRRIDPESPVYREVARLYGIAQEVRPGGRDRWNGELESRSDGLHGGLTNDGTLRLSEDLVLKHLTGGERSDDPARQGDALATVLHESLHARVEMDAADQPNAVRAKQSIALDEGLTELATMNDYEEFVRQAGYEHAEKQEPKYPGAVEATSGLLDRATSSEAERTELINKALDQPVAMRWDSIADSIVRKELGDTVPPDAAHQQAARAHVIGEIAGGGWASVHRRNDLGSLVAADTDVALDLAVAELKTHYAQNPSEPYPARVFNPEATLATEAAHTDEQQRAGTTSARDQTVGLADFPPPDAATRIADVSAQSGTPNSQPGALESDQRAPAEHSAITQPAPAFGGREGQAGTAPPAHAGRGAGAQGDSRGADQQGDPMRFLNNQAPAAQATHATPSLGDGSRDAGAPGGPSVNRPTPSRTPTPDRGSRD</sequence>